<reference evidence="3 4" key="1">
    <citation type="submission" date="2020-05" db="EMBL/GenBank/DDBJ databases">
        <title>Vigna angularis (adzuki bean) Var. LongXiaoDou No. 4 denovo assembly.</title>
        <authorList>
            <person name="Xiang H."/>
        </authorList>
    </citation>
    <scope>NUCLEOTIDE SEQUENCE [LARGE SCALE GENOMIC DNA]</scope>
    <source>
        <tissue evidence="3">Leaf</tissue>
    </source>
</reference>
<dbReference type="PROSITE" id="PS51370">
    <property type="entry name" value="R"/>
    <property type="match status" value="1"/>
</dbReference>
<accession>A0A8T0KQQ1</accession>
<organism evidence="3 4">
    <name type="scientific">Phaseolus angularis</name>
    <name type="common">Azuki bean</name>
    <name type="synonym">Vigna angularis</name>
    <dbReference type="NCBI Taxonomy" id="3914"/>
    <lineage>
        <taxon>Eukaryota</taxon>
        <taxon>Viridiplantae</taxon>
        <taxon>Streptophyta</taxon>
        <taxon>Embryophyta</taxon>
        <taxon>Tracheophyta</taxon>
        <taxon>Spermatophyta</taxon>
        <taxon>Magnoliopsida</taxon>
        <taxon>eudicotyledons</taxon>
        <taxon>Gunneridae</taxon>
        <taxon>Pentapetalae</taxon>
        <taxon>rosids</taxon>
        <taxon>fabids</taxon>
        <taxon>Fabales</taxon>
        <taxon>Fabaceae</taxon>
        <taxon>Papilionoideae</taxon>
        <taxon>50 kb inversion clade</taxon>
        <taxon>NPAAA clade</taxon>
        <taxon>indigoferoid/millettioid clade</taxon>
        <taxon>Phaseoleae</taxon>
        <taxon>Vigna</taxon>
    </lineage>
</organism>
<name>A0A8T0KQQ1_PHAAN</name>
<evidence type="ECO:0000313" key="4">
    <source>
        <dbReference type="Proteomes" id="UP000743370"/>
    </source>
</evidence>
<dbReference type="Proteomes" id="UP000743370">
    <property type="component" value="Unassembled WGS sequence"/>
</dbReference>
<gene>
    <name evidence="3" type="ORF">HKW66_Vig0194950</name>
</gene>
<dbReference type="EMBL" id="JABFOF010000003">
    <property type="protein sequence ID" value="KAG2401469.1"/>
    <property type="molecule type" value="Genomic_DNA"/>
</dbReference>
<dbReference type="Pfam" id="PF03634">
    <property type="entry name" value="TCP"/>
    <property type="match status" value="1"/>
</dbReference>
<evidence type="ECO:0000313" key="3">
    <source>
        <dbReference type="EMBL" id="KAG2401469.1"/>
    </source>
</evidence>
<proteinExistence type="predicted"/>
<dbReference type="InterPro" id="IPR017887">
    <property type="entry name" value="TF_TCP_subgr"/>
</dbReference>
<evidence type="ECO:0000259" key="2">
    <source>
        <dbReference type="PROSITE" id="PS51370"/>
    </source>
</evidence>
<protein>
    <recommendedName>
        <fullName evidence="2">R domain-containing protein</fullName>
    </recommendedName>
</protein>
<feature type="region of interest" description="Disordered" evidence="1">
    <location>
        <begin position="98"/>
        <end position="171"/>
    </location>
</feature>
<evidence type="ECO:0000256" key="1">
    <source>
        <dbReference type="SAM" id="MobiDB-lite"/>
    </source>
</evidence>
<dbReference type="InterPro" id="IPR017888">
    <property type="entry name" value="CYC/TB1_R_domain"/>
</dbReference>
<feature type="domain" description="R" evidence="2">
    <location>
        <begin position="161"/>
        <end position="178"/>
    </location>
</feature>
<sequence length="463" mass="52508">MFSSTYDSNLFPNFPSSSYPILPFLIDPENDFASNTLFDDPLLVPFTPITHDPPFPEETVANFAVADCTAILEQDANTNYGSHNGSMSNFLTQKPAIAKKDRHKLAQSKHSGSISGGDKCSRDASVDSNNNKSLAGSGVDGSKGRKSKSAQKDDACVQTKKESRERARARARERTCYKMCSTRRVQQDFDERCPVTANTQMLHQLRSSILPEPEAYARWVQPYNPFLIHNEAPRDGFDVIEESIMIKRNMKPSTMMASHHQNQNQNQNQSQNLVIPRDSSFNNNVCPLLPYSTPDWDTNGAFTGYSNFCSIGTMNLSTCFMNPCDLCVQICRASFKPLEILGRSASIRVDITVLQLFSALYSHFTMFVLILADKQPMASESSYTVSVSVSIFNFMPPHYIRFYKKWNLNQHITDVQMEHESQHEMALWKKKQMSDSVRDHKISIWNFTYFDDKHNGGLYDQKP</sequence>
<comment type="caution">
    <text evidence="3">The sequence shown here is derived from an EMBL/GenBank/DDBJ whole genome shotgun (WGS) entry which is preliminary data.</text>
</comment>
<dbReference type="AlphaFoldDB" id="A0A8T0KQQ1"/>
<feature type="compositionally biased region" description="Basic and acidic residues" evidence="1">
    <location>
        <begin position="150"/>
        <end position="171"/>
    </location>
</feature>